<dbReference type="Pfam" id="PF24905">
    <property type="entry name" value="TTC3_9th"/>
    <property type="match status" value="1"/>
</dbReference>
<protein>
    <recommendedName>
        <fullName evidence="4">RING-type E3 ubiquitin transferase</fullName>
        <ecNumber evidence="4">2.3.2.27</ecNumber>
    </recommendedName>
</protein>
<dbReference type="GO" id="GO:0061630">
    <property type="term" value="F:ubiquitin protein ligase activity"/>
    <property type="evidence" value="ECO:0007669"/>
    <property type="project" value="UniProtKB-EC"/>
</dbReference>
<feature type="compositionally biased region" description="Polar residues" evidence="8">
    <location>
        <begin position="1475"/>
        <end position="1486"/>
    </location>
</feature>
<dbReference type="Pfam" id="PF19179">
    <property type="entry name" value="TTC3_DZIP3_dom"/>
    <property type="match status" value="1"/>
</dbReference>
<feature type="domain" description="TTC3/DZIP3-like helical" evidence="11">
    <location>
        <begin position="1079"/>
        <end position="1179"/>
    </location>
</feature>
<keyword evidence="9" id="KW-0812">Transmembrane</keyword>
<feature type="region of interest" description="Disordered" evidence="8">
    <location>
        <begin position="1459"/>
        <end position="1516"/>
    </location>
</feature>
<keyword evidence="6" id="KW-0808">Transferase</keyword>
<dbReference type="Gene3D" id="1.25.40.10">
    <property type="entry name" value="Tetratricopeptide repeat domain"/>
    <property type="match status" value="1"/>
</dbReference>
<feature type="region of interest" description="Disordered" evidence="8">
    <location>
        <begin position="811"/>
        <end position="903"/>
    </location>
</feature>
<dbReference type="GO" id="GO:0005737">
    <property type="term" value="C:cytoplasm"/>
    <property type="evidence" value="ECO:0007669"/>
    <property type="project" value="UniProtKB-SubCell"/>
</dbReference>
<feature type="compositionally biased region" description="Basic and acidic residues" evidence="8">
    <location>
        <begin position="811"/>
        <end position="821"/>
    </location>
</feature>
<keyword evidence="9" id="KW-1133">Transmembrane helix</keyword>
<keyword evidence="7" id="KW-0175">Coiled coil</keyword>
<name>A0AB34HNB9_ESCRO</name>
<evidence type="ECO:0000259" key="10">
    <source>
        <dbReference type="Pfam" id="PF19179"/>
    </source>
</evidence>
<evidence type="ECO:0000313" key="15">
    <source>
        <dbReference type="Proteomes" id="UP001159641"/>
    </source>
</evidence>
<feature type="domain" description="TTC3/DZIP3/RBM44-like helical" evidence="13">
    <location>
        <begin position="1405"/>
        <end position="1464"/>
    </location>
</feature>
<feature type="compositionally biased region" description="Polar residues" evidence="8">
    <location>
        <begin position="1016"/>
        <end position="1025"/>
    </location>
</feature>
<evidence type="ECO:0000256" key="3">
    <source>
        <dbReference type="ARBA" id="ARBA00004906"/>
    </source>
</evidence>
<dbReference type="InterPro" id="IPR056870">
    <property type="entry name" value="TTC3/DZIP3/RBM44-like_helical"/>
</dbReference>
<accession>A0AB34HNB9</accession>
<evidence type="ECO:0000256" key="2">
    <source>
        <dbReference type="ARBA" id="ARBA00004496"/>
    </source>
</evidence>
<dbReference type="SUPFAM" id="SSF48452">
    <property type="entry name" value="TPR-like"/>
    <property type="match status" value="1"/>
</dbReference>
<feature type="domain" description="TTC3/DZIP3-like helical" evidence="11">
    <location>
        <begin position="1181"/>
        <end position="1305"/>
    </location>
</feature>
<feature type="region of interest" description="Disordered" evidence="8">
    <location>
        <begin position="22"/>
        <end position="56"/>
    </location>
</feature>
<evidence type="ECO:0000256" key="1">
    <source>
        <dbReference type="ARBA" id="ARBA00000900"/>
    </source>
</evidence>
<evidence type="ECO:0000259" key="13">
    <source>
        <dbReference type="Pfam" id="PF24905"/>
    </source>
</evidence>
<evidence type="ECO:0000256" key="7">
    <source>
        <dbReference type="SAM" id="Coils"/>
    </source>
</evidence>
<evidence type="ECO:0000313" key="14">
    <source>
        <dbReference type="EMBL" id="KAJ8792380.1"/>
    </source>
</evidence>
<feature type="compositionally biased region" description="Basic and acidic residues" evidence="8">
    <location>
        <begin position="1459"/>
        <end position="1474"/>
    </location>
</feature>
<comment type="catalytic activity">
    <reaction evidence="1">
        <text>S-ubiquitinyl-[E2 ubiquitin-conjugating enzyme]-L-cysteine + [acceptor protein]-L-lysine = [E2 ubiquitin-conjugating enzyme]-L-cysteine + N(6)-ubiquitinyl-[acceptor protein]-L-lysine.</text>
        <dbReference type="EC" id="2.3.2.27"/>
    </reaction>
</comment>
<dbReference type="FunFam" id="1.25.40.10:FF:000370">
    <property type="entry name" value="E3 ubiquitin-protein ligase TTC3"/>
    <property type="match status" value="1"/>
</dbReference>
<dbReference type="InterPro" id="IPR043866">
    <property type="entry name" value="TTC3/DZIP3_dom"/>
</dbReference>
<dbReference type="PANTHER" id="PTHR17550">
    <property type="entry name" value="E3 UBIQUITIN-PROTEIN LIGASE TTC3"/>
    <property type="match status" value="1"/>
</dbReference>
<dbReference type="InterPro" id="IPR056872">
    <property type="entry name" value="TTC3/DZIP3-like_helical"/>
</dbReference>
<feature type="transmembrane region" description="Helical" evidence="9">
    <location>
        <begin position="131"/>
        <end position="149"/>
    </location>
</feature>
<comment type="subcellular location">
    <subcellularLocation>
        <location evidence="2">Cytoplasm</location>
    </subcellularLocation>
</comment>
<feature type="domain" description="E3 ubiquitin-protein ligase TTC3 winged helix turn helix" evidence="12">
    <location>
        <begin position="666"/>
        <end position="787"/>
    </location>
</feature>
<comment type="pathway">
    <text evidence="3">Protein modification; protein ubiquitination.</text>
</comment>
<feature type="region of interest" description="Disordered" evidence="8">
    <location>
        <begin position="612"/>
        <end position="666"/>
    </location>
</feature>
<keyword evidence="9" id="KW-0472">Membrane</keyword>
<evidence type="ECO:0000259" key="11">
    <source>
        <dbReference type="Pfam" id="PF24525"/>
    </source>
</evidence>
<feature type="compositionally biased region" description="Polar residues" evidence="8">
    <location>
        <begin position="637"/>
        <end position="651"/>
    </location>
</feature>
<feature type="coiled-coil region" evidence="7">
    <location>
        <begin position="1078"/>
        <end position="1210"/>
    </location>
</feature>
<sequence length="1581" mass="178975">MANGSNQNPKVADEALKVDDCDCHPEFLPPSSQPPKYKGKQKSRNNELEKFSSGSQGSLPVDLKNILEKQFSKSSRAAHQDFANIMKMLRSLIQDGYTALLEQRCRSAAQAFTELLNGLDPQKIKQLNLAMINYVLVVYGLAISLLGIGQPEELSEAENQFKRMIEHYPNEGLDCLAYCGIGKVYLKKNRFLEALNHFEKARTLICRLPGVLTWPTSNVVIEETQPGKIKMLLEKFIEECRFPPVPDAICCYQKCRGYSKIQIYITDPDFKGFIRISCCQYCKIEFHMNCWKKLKTTTFNDKIDKDFLQGICLTPDCEGIISKIIIFSSGGQVKCEFEHKVIKEKVPPRPILKQKCSSLEKLRLKEDKKLKRKIQKKEAKKLAQERLEEDLRESNPPKIEEQKETVDSVQSCQFLDDRILQCIKQYADKIKSGILNTSKLLKELLSWKVLTTEDYTTCFSSRNFLNEAVDYVICHLVQEKNRVKTRVFLHVLSELKEVEPKLATWIQKLNSFGLDATGPFFSRYGAALKELDFSIMTFLWNEKYGHKLGSIEGKQLDYFCEPASLKEARCLIWLLEEHRDKFPALHNALDEFFDIMDSRCTVLRKQDSGDVPFNSTKIRNKGKKKKPKDSKPMLVGSGTTSVAPNNETVTSGEDHNKRNSNSAGPFVVPDHLRHDVEEFEALYEQHSNEYVVRNKKLWDINPKQKCSTLYDYFSQLLEEHGPLDMSNKMFSEEYEFFPEETRQILEKAGGLKSFLLGCPRFVVIDNCIALRKVALRLKKKRKKKNIKAKVEEISKTGEYLRVKLPLNPTAREFKPDVKSKPVSDLPSAPASEDVKPHLTSANPPQSPCEAVKPKLISDNSSKSVSEDEKPKGVSSDSPRPVSEETSHKHVSSNSPKPVPEDVKPTYWTQPQLVTGYCTYLPFRGFDITQTPPAFINVLPTLPQYSIYAPLARVSSEYQLQRSIPVVPSFVASDITEVHFEGHHFSAENAPGNQIASETQILQESLEISVKSQCITDGADTAQSESNRNDGHCGNSAKQEVNPESTDEVTDVPHTQMVAVQVSWNIKHQEVNTEPCDPFEAQQGSISQIEKEYQVLQEQLKEACENYEQRNIKGSEETKDLEEKLKRHLEENKISKTELDWFLEDLEKEIKKWEQEKKEIQERLKALKKKMKKVLNASEIKTFMNEKMKIEERIKKEKEHYEESLQRAVDAEVSVLENWKEMEVYKLQTMESQAEGFLKNLKLMSSDSAAYPVMEYDIHSWESFLSNVREEIEKAKSQFEEQIQAIKNGFRLSELSKVQISELSFPACNTIQPKLLAESSDHEDQGPSTSTSHRTGDRTAVPEESSLVSATDGPVESPSCEPEAGRRPECESPGQAARSEPSPVADRKSPVAPGRATRSSQSPKKPFNSIIEHLSVVFPCHSSTELAGFIKKVRNKNKNSLSGLSIDEIVQIVTEHILDEEKKKKPNPGEDRRPSEPSSAASVTRATQGPPSVVVGSSPRSKGQRTDDVPRATLQEGARIPGPRSVRYAHCPLLCVMSGKEQLAPSVAESQSNTSSLECFKQWLKEQSTCPACLARDLLSEE</sequence>
<dbReference type="Gene3D" id="1.10.533.10">
    <property type="entry name" value="Death Domain, Fas"/>
    <property type="match status" value="1"/>
</dbReference>
<dbReference type="InterPro" id="IPR011029">
    <property type="entry name" value="DEATH-like_dom_sf"/>
</dbReference>
<dbReference type="PANTHER" id="PTHR17550:SF4">
    <property type="entry name" value="E3 UBIQUITIN-PROTEIN LIGASE TTC3"/>
    <property type="match status" value="1"/>
</dbReference>
<feature type="compositionally biased region" description="Low complexity" evidence="8">
    <location>
        <begin position="1488"/>
        <end position="1498"/>
    </location>
</feature>
<dbReference type="EC" id="2.3.2.27" evidence="4"/>
<dbReference type="Proteomes" id="UP001159641">
    <property type="component" value="Unassembled WGS sequence"/>
</dbReference>
<evidence type="ECO:0000259" key="12">
    <source>
        <dbReference type="Pfam" id="PF24812"/>
    </source>
</evidence>
<keyword evidence="5" id="KW-0963">Cytoplasm</keyword>
<dbReference type="EMBL" id="JAIQCJ010001111">
    <property type="protein sequence ID" value="KAJ8792380.1"/>
    <property type="molecule type" value="Genomic_DNA"/>
</dbReference>
<feature type="region of interest" description="Disordered" evidence="8">
    <location>
        <begin position="1016"/>
        <end position="1049"/>
    </location>
</feature>
<dbReference type="Pfam" id="PF24812">
    <property type="entry name" value="WHD_TTC3"/>
    <property type="match status" value="1"/>
</dbReference>
<dbReference type="InterPro" id="IPR011990">
    <property type="entry name" value="TPR-like_helical_dom_sf"/>
</dbReference>
<proteinExistence type="predicted"/>
<dbReference type="GO" id="GO:0006511">
    <property type="term" value="P:ubiquitin-dependent protein catabolic process"/>
    <property type="evidence" value="ECO:0007669"/>
    <property type="project" value="TreeGrafter"/>
</dbReference>
<evidence type="ECO:0000256" key="4">
    <source>
        <dbReference type="ARBA" id="ARBA00012483"/>
    </source>
</evidence>
<comment type="caution">
    <text evidence="14">The sequence shown here is derived from an EMBL/GenBank/DDBJ whole genome shotgun (WGS) entry which is preliminary data.</text>
</comment>
<keyword evidence="15" id="KW-1185">Reference proteome</keyword>
<dbReference type="InterPro" id="IPR056871">
    <property type="entry name" value="WH_TTC3"/>
</dbReference>
<evidence type="ECO:0000256" key="9">
    <source>
        <dbReference type="SAM" id="Phobius"/>
    </source>
</evidence>
<evidence type="ECO:0000256" key="5">
    <source>
        <dbReference type="ARBA" id="ARBA00022490"/>
    </source>
</evidence>
<evidence type="ECO:0000256" key="6">
    <source>
        <dbReference type="ARBA" id="ARBA00022679"/>
    </source>
</evidence>
<reference evidence="14 15" key="1">
    <citation type="submission" date="2022-11" db="EMBL/GenBank/DDBJ databases">
        <title>Whole genome sequence of Eschrichtius robustus ER-17-0199.</title>
        <authorList>
            <person name="Bruniche-Olsen A."/>
            <person name="Black A.N."/>
            <person name="Fields C.J."/>
            <person name="Walden K."/>
            <person name="Dewoody J.A."/>
        </authorList>
    </citation>
    <scope>NUCLEOTIDE SEQUENCE [LARGE SCALE GENOMIC DNA]</scope>
    <source>
        <strain evidence="14">ER-17-0199</strain>
        <tissue evidence="14">Blubber</tissue>
    </source>
</reference>
<gene>
    <name evidence="14" type="ORF">J1605_019936</name>
</gene>
<dbReference type="Pfam" id="PF24525">
    <property type="entry name" value="TTC3"/>
    <property type="match status" value="2"/>
</dbReference>
<feature type="region of interest" description="Disordered" evidence="8">
    <location>
        <begin position="1317"/>
        <end position="1405"/>
    </location>
</feature>
<feature type="compositionally biased region" description="Basic residues" evidence="8">
    <location>
        <begin position="618"/>
        <end position="628"/>
    </location>
</feature>
<organism evidence="14 15">
    <name type="scientific">Eschrichtius robustus</name>
    <name type="common">California gray whale</name>
    <name type="synonym">Eschrichtius gibbosus</name>
    <dbReference type="NCBI Taxonomy" id="9764"/>
    <lineage>
        <taxon>Eukaryota</taxon>
        <taxon>Metazoa</taxon>
        <taxon>Chordata</taxon>
        <taxon>Craniata</taxon>
        <taxon>Vertebrata</taxon>
        <taxon>Euteleostomi</taxon>
        <taxon>Mammalia</taxon>
        <taxon>Eutheria</taxon>
        <taxon>Laurasiatheria</taxon>
        <taxon>Artiodactyla</taxon>
        <taxon>Whippomorpha</taxon>
        <taxon>Cetacea</taxon>
        <taxon>Mysticeti</taxon>
        <taxon>Eschrichtiidae</taxon>
        <taxon>Eschrichtius</taxon>
    </lineage>
</organism>
<evidence type="ECO:0000256" key="8">
    <source>
        <dbReference type="SAM" id="MobiDB-lite"/>
    </source>
</evidence>
<feature type="domain" description="E3 ubiquitin-protein ligase TTC3/DZIP3" evidence="10">
    <location>
        <begin position="221"/>
        <end position="336"/>
    </location>
</feature>